<gene>
    <name evidence="2" type="ORF">TCIL3000_0_25770</name>
</gene>
<keyword evidence="3" id="KW-1185">Reference proteome</keyword>
<feature type="compositionally biased region" description="Polar residues" evidence="1">
    <location>
        <begin position="110"/>
        <end position="121"/>
    </location>
</feature>
<dbReference type="VEuPathDB" id="TriTrypDB:TcIL3000_0_25770"/>
<evidence type="ECO:0000313" key="2">
    <source>
        <dbReference type="EMBL" id="CCD11606.1"/>
    </source>
</evidence>
<name>F9W398_TRYCI</name>
<reference evidence="3" key="1">
    <citation type="submission" date="2011-07" db="EMBL/GenBank/DDBJ databases">
        <title>Divergent evolution of antigenic variation in African trypanosomes.</title>
        <authorList>
            <person name="Jackson A.P."/>
            <person name="Berry A."/>
            <person name="Allison H.C."/>
            <person name="Burton P."/>
            <person name="Anderson J."/>
            <person name="Aslett M."/>
            <person name="Brown R."/>
            <person name="Corton N."/>
            <person name="Harris D."/>
            <person name="Hauser H."/>
            <person name="Gamble J."/>
            <person name="Gilderthorp R."/>
            <person name="McQuillan J."/>
            <person name="Quail M.A."/>
            <person name="Sanders M."/>
            <person name="Van Tonder A."/>
            <person name="Ginger M.L."/>
            <person name="Donelson J.E."/>
            <person name="Field M.C."/>
            <person name="Barry J.D."/>
            <person name="Berriman M."/>
            <person name="Hertz-Fowler C."/>
        </authorList>
    </citation>
    <scope>NUCLEOTIDE SEQUENCE [LARGE SCALE GENOMIC DNA]</scope>
    <source>
        <strain evidence="3">IL3000</strain>
    </source>
</reference>
<proteinExistence type="predicted"/>
<protein>
    <submittedName>
        <fullName evidence="2">WGS project CAEQ00000000 data, annotated contig 1022</fullName>
    </submittedName>
</protein>
<feature type="compositionally biased region" description="Polar residues" evidence="1">
    <location>
        <begin position="136"/>
        <end position="150"/>
    </location>
</feature>
<dbReference type="AlphaFoldDB" id="F9W398"/>
<dbReference type="EMBL" id="CAEQ01000376">
    <property type="protein sequence ID" value="CCD11606.1"/>
    <property type="molecule type" value="Genomic_DNA"/>
</dbReference>
<evidence type="ECO:0000256" key="1">
    <source>
        <dbReference type="SAM" id="MobiDB-lite"/>
    </source>
</evidence>
<sequence length="150" mass="16672">MASWSLTRLESEPIPAKHLWVDIEPAHLAKGWCPFLPPQLLGMLPAAAMKLFVECHSALLYAFTLTLMVRGMRNTSVRYLHSGYSTAHINGSNISAATLASRNAPVTNKTIKTRPLNNNTEDYGPNASYHTKKTYPHTNLNHKNNISMLS</sequence>
<evidence type="ECO:0000313" key="3">
    <source>
        <dbReference type="Proteomes" id="UP000000702"/>
    </source>
</evidence>
<feature type="region of interest" description="Disordered" evidence="1">
    <location>
        <begin position="110"/>
        <end position="150"/>
    </location>
</feature>
<organism evidence="2 3">
    <name type="scientific">Trypanosoma congolense (strain IL3000)</name>
    <dbReference type="NCBI Taxonomy" id="1068625"/>
    <lineage>
        <taxon>Eukaryota</taxon>
        <taxon>Discoba</taxon>
        <taxon>Euglenozoa</taxon>
        <taxon>Kinetoplastea</taxon>
        <taxon>Metakinetoplastina</taxon>
        <taxon>Trypanosomatida</taxon>
        <taxon>Trypanosomatidae</taxon>
        <taxon>Trypanosoma</taxon>
        <taxon>Nannomonas</taxon>
    </lineage>
</organism>
<reference evidence="2 3" key="2">
    <citation type="journal article" date="2012" name="Proc. Natl. Acad. Sci. U.S.A.">
        <title>Antigenic diversity is generated by distinct evolutionary mechanisms in African trypanosome species.</title>
        <authorList>
            <person name="Jackson A.P."/>
            <person name="Berry A."/>
            <person name="Aslett M."/>
            <person name="Allison H.C."/>
            <person name="Burton P."/>
            <person name="Vavrova-Anderson J."/>
            <person name="Brown R."/>
            <person name="Browne H."/>
            <person name="Corton N."/>
            <person name="Hauser H."/>
            <person name="Gamble J."/>
            <person name="Gilderthorp R."/>
            <person name="Marcello L."/>
            <person name="McQuillan J."/>
            <person name="Otto T.D."/>
            <person name="Quail M.A."/>
            <person name="Sanders M.J."/>
            <person name="van Tonder A."/>
            <person name="Ginger M.L."/>
            <person name="Field M.C."/>
            <person name="Barry J.D."/>
            <person name="Hertz-Fowler C."/>
            <person name="Berriman M."/>
        </authorList>
    </citation>
    <scope>NUCLEOTIDE SEQUENCE [LARGE SCALE GENOMIC DNA]</scope>
    <source>
        <strain evidence="2 3">IL3000</strain>
    </source>
</reference>
<dbReference type="Proteomes" id="UP000000702">
    <property type="component" value="Unassembled WGS sequence"/>
</dbReference>
<comment type="caution">
    <text evidence="2">The sequence shown here is derived from an EMBL/GenBank/DDBJ whole genome shotgun (WGS) entry which is preliminary data.</text>
</comment>
<accession>F9W398</accession>